<reference evidence="1 2" key="1">
    <citation type="submission" date="2016-09" db="EMBL/GenBank/DDBJ databases">
        <title>The complete genome sequences of Rhizobium gallicum, symbiovars gallicum and phaseoli, symbionts associated to common bean (Phaseolus vulgaris).</title>
        <authorList>
            <person name="Bustos P."/>
            <person name="Santamaria R.I."/>
            <person name="Perez-Carrascal O.M."/>
            <person name="Juarez S."/>
            <person name="Lozano L."/>
            <person name="Martinez-Flores I."/>
            <person name="Martinez-Romero E."/>
            <person name="Cevallos M."/>
            <person name="Romero D."/>
            <person name="Davila G."/>
            <person name="Gonzalez V."/>
        </authorList>
    </citation>
    <scope>NUCLEOTIDE SEQUENCE [LARGE SCALE GENOMIC DNA]</scope>
    <source>
        <strain evidence="1 2">8C-3</strain>
        <plasmid evidence="2">Plasmid prsp8c3c</plasmid>
    </source>
</reference>
<keyword evidence="1" id="KW-0614">Plasmid</keyword>
<proteinExistence type="predicted"/>
<evidence type="ECO:0000313" key="2">
    <source>
        <dbReference type="Proteomes" id="UP000185109"/>
    </source>
</evidence>
<evidence type="ECO:0000313" key="1">
    <source>
        <dbReference type="EMBL" id="APO78343.1"/>
    </source>
</evidence>
<name>A0A1L5PDX3_RHIET</name>
<geneLocation type="plasmid" evidence="2">
    <name>prsp8c3c</name>
</geneLocation>
<organism evidence="1 2">
    <name type="scientific">Rhizobium etli 8C-3</name>
    <dbReference type="NCBI Taxonomy" id="538025"/>
    <lineage>
        <taxon>Bacteria</taxon>
        <taxon>Pseudomonadati</taxon>
        <taxon>Pseudomonadota</taxon>
        <taxon>Alphaproteobacteria</taxon>
        <taxon>Hyphomicrobiales</taxon>
        <taxon>Rhizobiaceae</taxon>
        <taxon>Rhizobium/Agrobacterium group</taxon>
        <taxon>Rhizobium</taxon>
    </lineage>
</organism>
<dbReference type="EMBL" id="CP017244">
    <property type="protein sequence ID" value="APO78343.1"/>
    <property type="molecule type" value="Genomic_DNA"/>
</dbReference>
<dbReference type="AlphaFoldDB" id="A0A1L5PDX3"/>
<protein>
    <submittedName>
        <fullName evidence="1">Uncharacterized protein</fullName>
    </submittedName>
</protein>
<gene>
    <name evidence="1" type="ORF">AM571_PC00605</name>
</gene>
<accession>A0A1L5PDX3</accession>
<sequence>MKLSYLSFLPETSKPAFAARLFGIFSLLSYARLNFADYRIDIKFVIRPALMTSTGRLVCG</sequence>
<dbReference type="Proteomes" id="UP000185109">
    <property type="component" value="Plasmid pRsp8C3c"/>
</dbReference>